<proteinExistence type="inferred from homology"/>
<dbReference type="PANTHER" id="PTHR35530">
    <property type="entry name" value="TAUTOMERASE-RELATED"/>
    <property type="match status" value="1"/>
</dbReference>
<sequence>MTSRFNLTKEHPMPLINVQLFEGRSTEIKRELAQALTAEACRVLGCGKDAVDIIFTDIKRSDWARAGELWSDK</sequence>
<dbReference type="PANTHER" id="PTHR35530:SF1">
    <property type="entry name" value="2-HYDROXYMUCONATE TAUTOMERASE"/>
    <property type="match status" value="1"/>
</dbReference>
<evidence type="ECO:0000313" key="5">
    <source>
        <dbReference type="Proteomes" id="UP001168613"/>
    </source>
</evidence>
<dbReference type="Pfam" id="PF01361">
    <property type="entry name" value="Tautomerase"/>
    <property type="match status" value="1"/>
</dbReference>
<evidence type="ECO:0000259" key="3">
    <source>
        <dbReference type="Pfam" id="PF01361"/>
    </source>
</evidence>
<accession>A0ABT8EGR8</accession>
<keyword evidence="2 4" id="KW-0413">Isomerase</keyword>
<organism evidence="4 5">
    <name type="scientific">Alcaligenes endophyticus</name>
    <dbReference type="NCBI Taxonomy" id="1929088"/>
    <lineage>
        <taxon>Bacteria</taxon>
        <taxon>Pseudomonadati</taxon>
        <taxon>Pseudomonadota</taxon>
        <taxon>Betaproteobacteria</taxon>
        <taxon>Burkholderiales</taxon>
        <taxon>Alcaligenaceae</taxon>
        <taxon>Alcaligenes</taxon>
    </lineage>
</organism>
<evidence type="ECO:0000256" key="2">
    <source>
        <dbReference type="ARBA" id="ARBA00023235"/>
    </source>
</evidence>
<dbReference type="EMBL" id="JAJHNU010000001">
    <property type="protein sequence ID" value="MDN4120457.1"/>
    <property type="molecule type" value="Genomic_DNA"/>
</dbReference>
<dbReference type="SUPFAM" id="SSF55331">
    <property type="entry name" value="Tautomerase/MIF"/>
    <property type="match status" value="1"/>
</dbReference>
<dbReference type="Gene3D" id="3.30.429.10">
    <property type="entry name" value="Macrophage Migration Inhibitory Factor"/>
    <property type="match status" value="1"/>
</dbReference>
<comment type="caution">
    <text evidence="4">The sequence shown here is derived from an EMBL/GenBank/DDBJ whole genome shotgun (WGS) entry which is preliminary data.</text>
</comment>
<protein>
    <submittedName>
        <fullName evidence="4">4-oxalocrotonate tautomerase</fullName>
        <ecNumber evidence="4">5.3.2.6</ecNumber>
    </submittedName>
</protein>
<evidence type="ECO:0000256" key="1">
    <source>
        <dbReference type="ARBA" id="ARBA00006723"/>
    </source>
</evidence>
<dbReference type="NCBIfam" id="NF001966">
    <property type="entry name" value="PRK00745.1"/>
    <property type="match status" value="1"/>
</dbReference>
<dbReference type="InterPro" id="IPR004370">
    <property type="entry name" value="4-OT-like_dom"/>
</dbReference>
<keyword evidence="5" id="KW-1185">Reference proteome</keyword>
<dbReference type="InterPro" id="IPR014347">
    <property type="entry name" value="Tautomerase/MIF_sf"/>
</dbReference>
<gene>
    <name evidence="4" type="ORF">LMS43_04035</name>
</gene>
<dbReference type="Proteomes" id="UP001168613">
    <property type="component" value="Unassembled WGS sequence"/>
</dbReference>
<comment type="similarity">
    <text evidence="1">Belongs to the 4-oxalocrotonate tautomerase family.</text>
</comment>
<reference evidence="4" key="1">
    <citation type="submission" date="2021-11" db="EMBL/GenBank/DDBJ databases">
        <title>Draft genome sequence of Alcaligenes endophyticus type strain CCUG 75668T.</title>
        <authorList>
            <person name="Salva-Serra F."/>
            <person name="Duran R.E."/>
            <person name="Seeger M."/>
            <person name="Moore E.R.B."/>
            <person name="Jaen-Luchoro D."/>
        </authorList>
    </citation>
    <scope>NUCLEOTIDE SEQUENCE</scope>
    <source>
        <strain evidence="4">CCUG 75668</strain>
    </source>
</reference>
<feature type="domain" description="4-oxalocrotonate tautomerase-like" evidence="3">
    <location>
        <begin position="14"/>
        <end position="72"/>
    </location>
</feature>
<dbReference type="GO" id="GO:0016853">
    <property type="term" value="F:isomerase activity"/>
    <property type="evidence" value="ECO:0007669"/>
    <property type="project" value="UniProtKB-KW"/>
</dbReference>
<name>A0ABT8EGR8_9BURK</name>
<dbReference type="EC" id="5.3.2.6" evidence="4"/>
<evidence type="ECO:0000313" key="4">
    <source>
        <dbReference type="EMBL" id="MDN4120457.1"/>
    </source>
</evidence>